<feature type="region of interest" description="Disordered" evidence="1">
    <location>
        <begin position="42"/>
        <end position="82"/>
    </location>
</feature>
<protein>
    <submittedName>
        <fullName evidence="2">Uncharacterized protein</fullName>
    </submittedName>
</protein>
<comment type="caution">
    <text evidence="2">The sequence shown here is derived from an EMBL/GenBank/DDBJ whole genome shotgun (WGS) entry which is preliminary data.</text>
</comment>
<evidence type="ECO:0000256" key="1">
    <source>
        <dbReference type="SAM" id="MobiDB-lite"/>
    </source>
</evidence>
<dbReference type="Proteomes" id="UP001232148">
    <property type="component" value="Unassembled WGS sequence"/>
</dbReference>
<reference evidence="2" key="1">
    <citation type="submission" date="2021-06" db="EMBL/GenBank/DDBJ databases">
        <title>Comparative genomics, transcriptomics and evolutionary studies reveal genomic signatures of adaptation to plant cell wall in hemibiotrophic fungi.</title>
        <authorList>
            <consortium name="DOE Joint Genome Institute"/>
            <person name="Baroncelli R."/>
            <person name="Diaz J.F."/>
            <person name="Benocci T."/>
            <person name="Peng M."/>
            <person name="Battaglia E."/>
            <person name="Haridas S."/>
            <person name="Andreopoulos W."/>
            <person name="Labutti K."/>
            <person name="Pangilinan J."/>
            <person name="Floch G.L."/>
            <person name="Makela M.R."/>
            <person name="Henrissat B."/>
            <person name="Grigoriev I.V."/>
            <person name="Crouch J.A."/>
            <person name="De Vries R.P."/>
            <person name="Sukno S.A."/>
            <person name="Thon M.R."/>
        </authorList>
    </citation>
    <scope>NUCLEOTIDE SEQUENCE</scope>
    <source>
        <strain evidence="2">MAFF235873</strain>
    </source>
</reference>
<accession>A0AAD9HD80</accession>
<sequence>MVCQTMPSKRDMNSLRKSRKRRYVHHALVANMRLVIDSSISQRHAANASSKPSMGSQQKKGVNLEGMQPGKQTGQEKAGKKT</sequence>
<dbReference type="EMBL" id="MU842920">
    <property type="protein sequence ID" value="KAK2026162.1"/>
    <property type="molecule type" value="Genomic_DNA"/>
</dbReference>
<evidence type="ECO:0000313" key="2">
    <source>
        <dbReference type="EMBL" id="KAK2026162.1"/>
    </source>
</evidence>
<dbReference type="AlphaFoldDB" id="A0AAD9HD80"/>
<organism evidence="2 3">
    <name type="scientific">Colletotrichum zoysiae</name>
    <dbReference type="NCBI Taxonomy" id="1216348"/>
    <lineage>
        <taxon>Eukaryota</taxon>
        <taxon>Fungi</taxon>
        <taxon>Dikarya</taxon>
        <taxon>Ascomycota</taxon>
        <taxon>Pezizomycotina</taxon>
        <taxon>Sordariomycetes</taxon>
        <taxon>Hypocreomycetidae</taxon>
        <taxon>Glomerellales</taxon>
        <taxon>Glomerellaceae</taxon>
        <taxon>Colletotrichum</taxon>
        <taxon>Colletotrichum graminicola species complex</taxon>
    </lineage>
</organism>
<evidence type="ECO:0000313" key="3">
    <source>
        <dbReference type="Proteomes" id="UP001232148"/>
    </source>
</evidence>
<gene>
    <name evidence="2" type="ORF">LX32DRAFT_642083</name>
</gene>
<feature type="compositionally biased region" description="Polar residues" evidence="1">
    <location>
        <begin position="42"/>
        <end position="60"/>
    </location>
</feature>
<name>A0AAD9HD80_9PEZI</name>
<keyword evidence="3" id="KW-1185">Reference proteome</keyword>
<proteinExistence type="predicted"/>